<dbReference type="GO" id="GO:0042709">
    <property type="term" value="C:succinate-CoA ligase complex"/>
    <property type="evidence" value="ECO:0007669"/>
    <property type="project" value="TreeGrafter"/>
</dbReference>
<dbReference type="FunFam" id="3.40.50.261:FF:000001">
    <property type="entry name" value="Succinate--CoA ligase [ADP-forming] subunit beta"/>
    <property type="match status" value="1"/>
</dbReference>
<dbReference type="InterPro" id="IPR017866">
    <property type="entry name" value="Succ-CoA_synthase_bsu_CS"/>
</dbReference>
<evidence type="ECO:0000256" key="3">
    <source>
        <dbReference type="ARBA" id="ARBA00022840"/>
    </source>
</evidence>
<dbReference type="Proteomes" id="UP000008177">
    <property type="component" value="Unplaced contigs"/>
</dbReference>
<gene>
    <name evidence="5" type="ORF">BofuT4_P081200.1</name>
</gene>
<dbReference type="STRING" id="999810.G2YL27"/>
<keyword evidence="3" id="KW-0067">ATP-binding</keyword>
<sequence>MGHAGAFTLPGEPDALTKIKAFENVGVTMVNHPAKFGTAMKTLLESSGRSSNGVATGSLSQKRGIHTMRIRPTPRISQMDMTQRRTLYLKEGDAFKLLDEKKIIRSPAGNTYHLTVGIDRSNRCPCLIIQEQGKENEPPTKSIKLPFSYDATRMSNVLSKCSSYLGLKPQSRLLKSLVSDLYELFKEKEAFLLECVVKSQKATKLEAHQRMVVVNARFGFDDAAFKSSNRQAEIHSLPRADIQDPAEKDAEKDGIVYIKLAGDGNIGTLVNGAGLAMNTVDALADAGGKAANFLDTGGKATAETVKKSFEVILRDGRVKVVFVNIFGGLTLGDMIAEGILLAFKELGVKVPVVVRIRGTNEKEGQRIIAESGLPLYAYDDFDEAAAKLSLLSHEESQDLLSVNNQVPHAETRPGRMMICLDIFSQYSARIFLASIREHNPNSFTSDRMGTFRRLAFTKLQSSPRMNIPLSMKRRTISVSQVVISTSGRPMKFKFSSSIFGEEKLSRLLFFNPMARIAT</sequence>
<feature type="domain" description="ATP-citrate synthase/succinyl-CoA ligase C-terminal" evidence="4">
    <location>
        <begin position="269"/>
        <end position="387"/>
    </location>
</feature>
<dbReference type="SUPFAM" id="SSF52210">
    <property type="entry name" value="Succinyl-CoA synthetase domains"/>
    <property type="match status" value="1"/>
</dbReference>
<evidence type="ECO:0000259" key="4">
    <source>
        <dbReference type="Pfam" id="PF00549"/>
    </source>
</evidence>
<dbReference type="Gene3D" id="3.40.50.261">
    <property type="entry name" value="Succinyl-CoA synthetase domains"/>
    <property type="match status" value="2"/>
</dbReference>
<dbReference type="GO" id="GO:0005739">
    <property type="term" value="C:mitochondrion"/>
    <property type="evidence" value="ECO:0007669"/>
    <property type="project" value="TreeGrafter"/>
</dbReference>
<protein>
    <recommendedName>
        <fullName evidence="4">ATP-citrate synthase/succinyl-CoA ligase C-terminal domain-containing protein</fullName>
    </recommendedName>
</protein>
<dbReference type="InParanoid" id="G2YL27"/>
<proteinExistence type="predicted"/>
<dbReference type="eggNOG" id="KOG1255">
    <property type="taxonomic scope" value="Eukaryota"/>
</dbReference>
<evidence type="ECO:0000256" key="1">
    <source>
        <dbReference type="ARBA" id="ARBA00022532"/>
    </source>
</evidence>
<reference evidence="6" key="1">
    <citation type="journal article" date="2011" name="PLoS Genet.">
        <title>Genomic analysis of the necrotrophic fungal pathogens Sclerotinia sclerotiorum and Botrytis cinerea.</title>
        <authorList>
            <person name="Amselem J."/>
            <person name="Cuomo C.A."/>
            <person name="van Kan J.A."/>
            <person name="Viaud M."/>
            <person name="Benito E.P."/>
            <person name="Couloux A."/>
            <person name="Coutinho P.M."/>
            <person name="de Vries R.P."/>
            <person name="Dyer P.S."/>
            <person name="Fillinger S."/>
            <person name="Fournier E."/>
            <person name="Gout L."/>
            <person name="Hahn M."/>
            <person name="Kohn L."/>
            <person name="Lapalu N."/>
            <person name="Plummer K.M."/>
            <person name="Pradier J.M."/>
            <person name="Quevillon E."/>
            <person name="Sharon A."/>
            <person name="Simon A."/>
            <person name="ten Have A."/>
            <person name="Tudzynski B."/>
            <person name="Tudzynski P."/>
            <person name="Wincker P."/>
            <person name="Andrew M."/>
            <person name="Anthouard V."/>
            <person name="Beever R.E."/>
            <person name="Beffa R."/>
            <person name="Benoit I."/>
            <person name="Bouzid O."/>
            <person name="Brault B."/>
            <person name="Chen Z."/>
            <person name="Choquer M."/>
            <person name="Collemare J."/>
            <person name="Cotton P."/>
            <person name="Danchin E.G."/>
            <person name="Da Silva C."/>
            <person name="Gautier A."/>
            <person name="Giraud C."/>
            <person name="Giraud T."/>
            <person name="Gonzalez C."/>
            <person name="Grossetete S."/>
            <person name="Guldener U."/>
            <person name="Henrissat B."/>
            <person name="Howlett B.J."/>
            <person name="Kodira C."/>
            <person name="Kretschmer M."/>
            <person name="Lappartient A."/>
            <person name="Leroch M."/>
            <person name="Levis C."/>
            <person name="Mauceli E."/>
            <person name="Neuveglise C."/>
            <person name="Oeser B."/>
            <person name="Pearson M."/>
            <person name="Poulain J."/>
            <person name="Poussereau N."/>
            <person name="Quesneville H."/>
            <person name="Rascle C."/>
            <person name="Schumacher J."/>
            <person name="Segurens B."/>
            <person name="Sexton A."/>
            <person name="Silva E."/>
            <person name="Sirven C."/>
            <person name="Soanes D.M."/>
            <person name="Talbot N.J."/>
            <person name="Templeton M."/>
            <person name="Yandava C."/>
            <person name="Yarden O."/>
            <person name="Zeng Q."/>
            <person name="Rollins J.A."/>
            <person name="Lebrun M.H."/>
            <person name="Dickman M."/>
        </authorList>
    </citation>
    <scope>NUCLEOTIDE SEQUENCE [LARGE SCALE GENOMIC DNA]</scope>
    <source>
        <strain evidence="6">T4</strain>
    </source>
</reference>
<dbReference type="AlphaFoldDB" id="G2YL27"/>
<name>G2YL27_BOTF4</name>
<dbReference type="GO" id="GO:0005524">
    <property type="term" value="F:ATP binding"/>
    <property type="evidence" value="ECO:0007669"/>
    <property type="project" value="UniProtKB-KW"/>
</dbReference>
<accession>G2YL27</accession>
<dbReference type="GO" id="GO:0006104">
    <property type="term" value="P:succinyl-CoA metabolic process"/>
    <property type="evidence" value="ECO:0007669"/>
    <property type="project" value="TreeGrafter"/>
</dbReference>
<dbReference type="InterPro" id="IPR016102">
    <property type="entry name" value="Succinyl-CoA_synth-like"/>
</dbReference>
<dbReference type="HOGENOM" id="CLU_033643_0_0_1"/>
<organism evidence="5 6">
    <name type="scientific">Botryotinia fuckeliana (strain T4)</name>
    <name type="common">Noble rot fungus</name>
    <name type="synonym">Botrytis cinerea</name>
    <dbReference type="NCBI Taxonomy" id="999810"/>
    <lineage>
        <taxon>Eukaryota</taxon>
        <taxon>Fungi</taxon>
        <taxon>Dikarya</taxon>
        <taxon>Ascomycota</taxon>
        <taxon>Pezizomycotina</taxon>
        <taxon>Leotiomycetes</taxon>
        <taxon>Helotiales</taxon>
        <taxon>Sclerotiniaceae</taxon>
        <taxon>Botrytis</taxon>
    </lineage>
</organism>
<dbReference type="GO" id="GO:0004775">
    <property type="term" value="F:succinate-CoA ligase (ADP-forming) activity"/>
    <property type="evidence" value="ECO:0007669"/>
    <property type="project" value="TreeGrafter"/>
</dbReference>
<evidence type="ECO:0000313" key="6">
    <source>
        <dbReference type="Proteomes" id="UP000008177"/>
    </source>
</evidence>
<dbReference type="Gene3D" id="3.30.470.20">
    <property type="entry name" value="ATP-grasp fold, B domain"/>
    <property type="match status" value="1"/>
</dbReference>
<dbReference type="InterPro" id="IPR005811">
    <property type="entry name" value="SUCC_ACL_C"/>
</dbReference>
<dbReference type="Pfam" id="PF00549">
    <property type="entry name" value="Ligase_CoA"/>
    <property type="match status" value="1"/>
</dbReference>
<dbReference type="EMBL" id="FQ790341">
    <property type="protein sequence ID" value="CCD52325.1"/>
    <property type="molecule type" value="Genomic_DNA"/>
</dbReference>
<dbReference type="GO" id="GO:0006099">
    <property type="term" value="P:tricarboxylic acid cycle"/>
    <property type="evidence" value="ECO:0007669"/>
    <property type="project" value="UniProtKB-KW"/>
</dbReference>
<dbReference type="PANTHER" id="PTHR11815">
    <property type="entry name" value="SUCCINYL-COA SYNTHETASE BETA CHAIN"/>
    <property type="match status" value="1"/>
</dbReference>
<dbReference type="OrthoDB" id="1664372at2759"/>
<dbReference type="eggNOG" id="KOG2799">
    <property type="taxonomic scope" value="Eukaryota"/>
</dbReference>
<dbReference type="PANTHER" id="PTHR11815:SF1">
    <property type="entry name" value="SUCCINATE--COA LIGASE [ADP-FORMING] SUBUNIT BETA, MITOCHONDRIAL"/>
    <property type="match status" value="1"/>
</dbReference>
<evidence type="ECO:0000256" key="2">
    <source>
        <dbReference type="ARBA" id="ARBA00022741"/>
    </source>
</evidence>
<keyword evidence="2" id="KW-0547">Nucleotide-binding</keyword>
<evidence type="ECO:0000313" key="5">
    <source>
        <dbReference type="EMBL" id="CCD52325.1"/>
    </source>
</evidence>
<dbReference type="PROSITE" id="PS01217">
    <property type="entry name" value="SUCCINYL_COA_LIG_3"/>
    <property type="match status" value="1"/>
</dbReference>
<keyword evidence="1" id="KW-0816">Tricarboxylic acid cycle</keyword>